<reference evidence="1" key="1">
    <citation type="submission" date="2023-03" db="EMBL/GenBank/DDBJ databases">
        <title>Massive genome expansion in bonnet fungi (Mycena s.s.) driven by repeated elements and novel gene families across ecological guilds.</title>
        <authorList>
            <consortium name="Lawrence Berkeley National Laboratory"/>
            <person name="Harder C.B."/>
            <person name="Miyauchi S."/>
            <person name="Viragh M."/>
            <person name="Kuo A."/>
            <person name="Thoen E."/>
            <person name="Andreopoulos B."/>
            <person name="Lu D."/>
            <person name="Skrede I."/>
            <person name="Drula E."/>
            <person name="Henrissat B."/>
            <person name="Morin E."/>
            <person name="Kohler A."/>
            <person name="Barry K."/>
            <person name="LaButti K."/>
            <person name="Morin E."/>
            <person name="Salamov A."/>
            <person name="Lipzen A."/>
            <person name="Mereny Z."/>
            <person name="Hegedus B."/>
            <person name="Baldrian P."/>
            <person name="Stursova M."/>
            <person name="Weitz H."/>
            <person name="Taylor A."/>
            <person name="Grigoriev I.V."/>
            <person name="Nagy L.G."/>
            <person name="Martin F."/>
            <person name="Kauserud H."/>
        </authorList>
    </citation>
    <scope>NUCLEOTIDE SEQUENCE</scope>
    <source>
        <strain evidence="1">CBHHK067</strain>
    </source>
</reference>
<comment type="caution">
    <text evidence="1">The sequence shown here is derived from an EMBL/GenBank/DDBJ whole genome shotgun (WGS) entry which is preliminary data.</text>
</comment>
<dbReference type="Proteomes" id="UP001221757">
    <property type="component" value="Unassembled WGS sequence"/>
</dbReference>
<evidence type="ECO:0000313" key="1">
    <source>
        <dbReference type="EMBL" id="KAJ7710927.1"/>
    </source>
</evidence>
<dbReference type="AlphaFoldDB" id="A0AAD7MCR7"/>
<sequence>MDMQLLRDRDPDTDSIIPPSPPAVLTVIYDRDGSARTIDAESDTDAVVAEAPFPPVGPVLSCILLECPVEIFLYILACHFGIYFDNMDNFIEARSAAMLVCRGLYKRIVAAGEFWSDYILFPNKKASDVTSWSSRFPHVMRDLRVYLDPLHAFPYEDVGPVERLDIRHTAFKAALFASNSLRMYILMCLWWPSSRRPHSRCLPFEIWLLIFERFCESDGLTTFLEYNLNRDRLCLYYGEWERSIEEASVFWRRMYIDCASSRLDVTRHVLFSNGGWFDLTVLFDVNNASSFDARGSDDPIPMHPSEVDVRVSNARECLAGAVGTVAQWRNVCLWSTTDSFMLPILDVFGPLSVPNVKSLLLSGAPFANHRLISAFSARHPCDHLFVSPPTVFSGGLPSLLEIGILCASLPWGSHTYFSGLVSLDIGLLPSTIRPTGQQLSASLVASVRLRDLTLSGGVVQRSDVEYLPPRFTVPQLQTLTLYSSAEPSLTFAFLSAGYFPVLDHLILHDFGSASWSAMGSMGGFPSVQRISIIRGSCTSLTAVVLHGFKCLHTLDLTLWQHYIRIVLLLVIHPISICQRRPSLLHLALFLIVFVEVSDTSANGGGTSAWDVCN</sequence>
<accession>A0AAD7MCR7</accession>
<protein>
    <submittedName>
        <fullName evidence="1">Uncharacterized protein</fullName>
    </submittedName>
</protein>
<gene>
    <name evidence="1" type="ORF">B0H17DRAFT_1190595</name>
</gene>
<organism evidence="1 2">
    <name type="scientific">Mycena rosella</name>
    <name type="common">Pink bonnet</name>
    <name type="synonym">Agaricus rosellus</name>
    <dbReference type="NCBI Taxonomy" id="1033263"/>
    <lineage>
        <taxon>Eukaryota</taxon>
        <taxon>Fungi</taxon>
        <taxon>Dikarya</taxon>
        <taxon>Basidiomycota</taxon>
        <taxon>Agaricomycotina</taxon>
        <taxon>Agaricomycetes</taxon>
        <taxon>Agaricomycetidae</taxon>
        <taxon>Agaricales</taxon>
        <taxon>Marasmiineae</taxon>
        <taxon>Mycenaceae</taxon>
        <taxon>Mycena</taxon>
    </lineage>
</organism>
<dbReference type="SUPFAM" id="SSF52047">
    <property type="entry name" value="RNI-like"/>
    <property type="match status" value="1"/>
</dbReference>
<dbReference type="EMBL" id="JARKIE010000001">
    <property type="protein sequence ID" value="KAJ7710927.1"/>
    <property type="molecule type" value="Genomic_DNA"/>
</dbReference>
<evidence type="ECO:0000313" key="2">
    <source>
        <dbReference type="Proteomes" id="UP001221757"/>
    </source>
</evidence>
<name>A0AAD7MCR7_MYCRO</name>
<keyword evidence="2" id="KW-1185">Reference proteome</keyword>
<proteinExistence type="predicted"/>